<sequence>MDRERRDLEGGAVRKERGGRLRVALVYPNAYRLGMANLGLHAVYRILNDQPEALCERVFLPESPGEPPRSEESGLALADFDVVAFSLSFEDDYVHVVELLLRAGLPVRAADRRGGEPLVVAGGIAVQINPEPVAPFFDAFLVGEAEELAAPFVARVRALAGRELSREELLAGLASLPGAYVPSLYDVEYADTRSGGPGWVTRFAPREGAPERTRRLYVADLRGRPTSRVLDSPDAQFGDLFLTEVARGCLWGCRFCAAGFVQRPYREVDLETLRAEARKGMERGLRVGLVGPDTSDHTGLDPLTCFIGEGGGTFSPSSLRVDAITPALSRRMAEGGERSITIAPEAGTERMRRVINKDFPDDLVVRAAENALSQGMAHVKMYFMCGLPTETEDDVLGMARLALRIRDEVMMRYAKERGRMGRITLSVNPFVPKPWTPFQWAPMCEEKRLKEKRRLLEKTLRPRGVDVDFLSPREATLQSLLSRGDRRVADLLEAAARDHGGDVRKALPAWPHDPAWFAGREIPVEDRLPWDFIDQGLEKRFLAREYRRGVGAKITPKCHVETCRACGLDCAGHPELRPGLPVLQG</sequence>
<feature type="domain" description="Radical SAM core" evidence="1">
    <location>
        <begin position="235"/>
        <end position="466"/>
    </location>
</feature>
<dbReference type="PANTHER" id="PTHR42731:SF5">
    <property type="entry name" value="RADICAL SAM DOMAIN PROTEIN"/>
    <property type="match status" value="1"/>
</dbReference>
<dbReference type="CDD" id="cd01335">
    <property type="entry name" value="Radical_SAM"/>
    <property type="match status" value="1"/>
</dbReference>
<protein>
    <submittedName>
        <fullName evidence="2">Radical SAM protein</fullName>
    </submittedName>
</protein>
<dbReference type="InterPro" id="IPR006638">
    <property type="entry name" value="Elp3/MiaA/NifB-like_rSAM"/>
</dbReference>
<dbReference type="Gene3D" id="3.80.30.20">
    <property type="entry name" value="tm_1862 like domain"/>
    <property type="match status" value="1"/>
</dbReference>
<dbReference type="InterPro" id="IPR058240">
    <property type="entry name" value="rSAM_sf"/>
</dbReference>
<dbReference type="RefSeq" id="WP_248342902.1">
    <property type="nucleotide sequence ID" value="NZ_AP025592.1"/>
</dbReference>
<reference evidence="3" key="1">
    <citation type="journal article" date="2022" name="Int. J. Syst. Evol. Microbiol.">
        <title>Anaeromyxobacter oryzae sp. nov., Anaeromyxobacter diazotrophicus sp. nov. and Anaeromyxobacter paludicola sp. nov., isolated from paddy soils.</title>
        <authorList>
            <person name="Itoh H."/>
            <person name="Xu Z."/>
            <person name="Mise K."/>
            <person name="Masuda Y."/>
            <person name="Ushijima N."/>
            <person name="Hayakawa C."/>
            <person name="Shiratori Y."/>
            <person name="Senoo K."/>
        </authorList>
    </citation>
    <scope>NUCLEOTIDE SEQUENCE [LARGE SCALE GENOMIC DNA]</scope>
    <source>
        <strain evidence="3">Red630</strain>
    </source>
</reference>
<dbReference type="CDD" id="cd02065">
    <property type="entry name" value="B12-binding_like"/>
    <property type="match status" value="1"/>
</dbReference>
<dbReference type="SFLD" id="SFLDS00029">
    <property type="entry name" value="Radical_SAM"/>
    <property type="match status" value="1"/>
</dbReference>
<dbReference type="PROSITE" id="PS51918">
    <property type="entry name" value="RADICAL_SAM"/>
    <property type="match status" value="1"/>
</dbReference>
<accession>A0ABM7XEV2</accession>
<dbReference type="SUPFAM" id="SSF102114">
    <property type="entry name" value="Radical SAM enzymes"/>
    <property type="match status" value="1"/>
</dbReference>
<dbReference type="Pfam" id="PF04055">
    <property type="entry name" value="Radical_SAM"/>
    <property type="match status" value="1"/>
</dbReference>
<keyword evidence="3" id="KW-1185">Reference proteome</keyword>
<dbReference type="InterPro" id="IPR023404">
    <property type="entry name" value="rSAM_horseshoe"/>
</dbReference>
<proteinExistence type="predicted"/>
<name>A0ABM7XEV2_9BACT</name>
<evidence type="ECO:0000313" key="2">
    <source>
        <dbReference type="EMBL" id="BDG10419.1"/>
    </source>
</evidence>
<evidence type="ECO:0000259" key="1">
    <source>
        <dbReference type="PROSITE" id="PS51918"/>
    </source>
</evidence>
<evidence type="ECO:0000313" key="3">
    <source>
        <dbReference type="Proteomes" id="UP001162734"/>
    </source>
</evidence>
<dbReference type="Pfam" id="PF19864">
    <property type="entry name" value="Radical_SAM_N2"/>
    <property type="match status" value="1"/>
</dbReference>
<gene>
    <name evidence="2" type="ORF">AMPC_35320</name>
</gene>
<dbReference type="SMART" id="SM00729">
    <property type="entry name" value="Elp3"/>
    <property type="match status" value="1"/>
</dbReference>
<organism evidence="2 3">
    <name type="scientific">Anaeromyxobacter paludicola</name>
    <dbReference type="NCBI Taxonomy" id="2918171"/>
    <lineage>
        <taxon>Bacteria</taxon>
        <taxon>Pseudomonadati</taxon>
        <taxon>Myxococcota</taxon>
        <taxon>Myxococcia</taxon>
        <taxon>Myxococcales</taxon>
        <taxon>Cystobacterineae</taxon>
        <taxon>Anaeromyxobacteraceae</taxon>
        <taxon>Anaeromyxobacter</taxon>
    </lineage>
</organism>
<dbReference type="EMBL" id="AP025592">
    <property type="protein sequence ID" value="BDG10419.1"/>
    <property type="molecule type" value="Genomic_DNA"/>
</dbReference>
<dbReference type="SFLD" id="SFLDG01082">
    <property type="entry name" value="B12-binding_domain_containing"/>
    <property type="match status" value="1"/>
</dbReference>
<dbReference type="InterPro" id="IPR007197">
    <property type="entry name" value="rSAM"/>
</dbReference>
<dbReference type="InterPro" id="IPR045784">
    <property type="entry name" value="Radical_SAM_N2"/>
</dbReference>
<dbReference type="PANTHER" id="PTHR42731">
    <property type="entry name" value="SLL1084 PROTEIN"/>
    <property type="match status" value="1"/>
</dbReference>
<dbReference type="Proteomes" id="UP001162734">
    <property type="component" value="Chromosome"/>
</dbReference>